<dbReference type="EMBL" id="FO203522">
    <property type="protein sequence ID" value="CCO24015.1"/>
    <property type="molecule type" value="Genomic_DNA"/>
</dbReference>
<keyword evidence="4" id="KW-1185">Reference proteome</keyword>
<feature type="signal peptide" evidence="2">
    <location>
        <begin position="1"/>
        <end position="22"/>
    </location>
</feature>
<keyword evidence="1" id="KW-0175">Coiled coil</keyword>
<evidence type="ECO:0000313" key="4">
    <source>
        <dbReference type="Proteomes" id="UP000010808"/>
    </source>
</evidence>
<dbReference type="OrthoDB" id="5449665at2"/>
<evidence type="ECO:0000313" key="3">
    <source>
        <dbReference type="EMBL" id="CCO24015.1"/>
    </source>
</evidence>
<dbReference type="eggNOG" id="COG5314">
    <property type="taxonomic scope" value="Bacteria"/>
</dbReference>
<reference evidence="3 4" key="1">
    <citation type="submission" date="2012-10" db="EMBL/GenBank/DDBJ databases">
        <authorList>
            <person name="Genoscope - CEA"/>
        </authorList>
    </citation>
    <scope>NUCLEOTIDE SEQUENCE [LARGE SCALE GENOMIC DNA]</scope>
    <source>
        <strain evidence="4">AM13 / DSM 14728</strain>
    </source>
</reference>
<dbReference type="AlphaFoldDB" id="L0RCV0"/>
<evidence type="ECO:0000256" key="2">
    <source>
        <dbReference type="SAM" id="SignalP"/>
    </source>
</evidence>
<feature type="coiled-coil region" evidence="1">
    <location>
        <begin position="44"/>
        <end position="78"/>
    </location>
</feature>
<name>L0RCV0_9BACT</name>
<dbReference type="Proteomes" id="UP000010808">
    <property type="component" value="Chromosome"/>
</dbReference>
<dbReference type="RefSeq" id="WP_015336617.1">
    <property type="nucleotide sequence ID" value="NC_020055.1"/>
</dbReference>
<accession>L0RCV0</accession>
<feature type="chain" id="PRO_5003947831" evidence="2">
    <location>
        <begin position="23"/>
        <end position="107"/>
    </location>
</feature>
<dbReference type="KEGG" id="dhy:DESAM_21738"/>
<evidence type="ECO:0000256" key="1">
    <source>
        <dbReference type="SAM" id="Coils"/>
    </source>
</evidence>
<keyword evidence="2" id="KW-0732">Signal</keyword>
<dbReference type="PATRIC" id="fig|1121451.3.peg.1977"/>
<dbReference type="STRING" id="1121451.DESAM_21738"/>
<dbReference type="HOGENOM" id="CLU_2205805_0_0_7"/>
<organism evidence="3 4">
    <name type="scientific">Maridesulfovibrio hydrothermalis AM13 = DSM 14728</name>
    <dbReference type="NCBI Taxonomy" id="1121451"/>
    <lineage>
        <taxon>Bacteria</taxon>
        <taxon>Pseudomonadati</taxon>
        <taxon>Thermodesulfobacteriota</taxon>
        <taxon>Desulfovibrionia</taxon>
        <taxon>Desulfovibrionales</taxon>
        <taxon>Desulfovibrionaceae</taxon>
        <taxon>Maridesulfovibrio</taxon>
    </lineage>
</organism>
<protein>
    <submittedName>
        <fullName evidence="3">P-type conjugative transfer protein TrbJ</fullName>
    </submittedName>
</protein>
<proteinExistence type="predicted"/>
<sequence>MRSIITVIFIGAFLSVLTPASAMTVTCVNCSEKFMQFLERVTNIEQLETMYRTYAEEMMQTQQQIMMVKQNIEQYTNMVKNTIRLPFAIKNSVIRDLKSSHLSRKDW</sequence>
<gene>
    <name evidence="3" type="ORF">DESAM_21738</name>
</gene>